<keyword evidence="5" id="KW-0378">Hydrolase</keyword>
<feature type="domain" description="Peptidase S9A N-terminal" evidence="9">
    <location>
        <begin position="36"/>
        <end position="436"/>
    </location>
</feature>
<dbReference type="PRINTS" id="PR00862">
    <property type="entry name" value="PROLIGOPTASE"/>
</dbReference>
<dbReference type="Proteomes" id="UP000000557">
    <property type="component" value="Chromosome"/>
</dbReference>
<evidence type="ECO:0000256" key="6">
    <source>
        <dbReference type="ARBA" id="ARBA00022825"/>
    </source>
</evidence>
<dbReference type="Gene3D" id="2.130.10.120">
    <property type="entry name" value="Prolyl oligopeptidase, N-terminal domain"/>
    <property type="match status" value="1"/>
</dbReference>
<dbReference type="FunFam" id="3.40.50.1820:FF:000005">
    <property type="entry name" value="Prolyl endopeptidase"/>
    <property type="match status" value="1"/>
</dbReference>
<evidence type="ECO:0000259" key="9">
    <source>
        <dbReference type="Pfam" id="PF02897"/>
    </source>
</evidence>
<dbReference type="Gene3D" id="3.40.50.1820">
    <property type="entry name" value="alpha/beta hydrolase"/>
    <property type="match status" value="1"/>
</dbReference>
<dbReference type="ESTHER" id="glovi-q7nmt4">
    <property type="family name" value="S9N_PPCE_Peptidase_S9"/>
</dbReference>
<keyword evidence="7" id="KW-0732">Signal</keyword>
<feature type="chain" id="PRO_5004289093" description="prolyl oligopeptidase" evidence="7">
    <location>
        <begin position="24"/>
        <end position="714"/>
    </location>
</feature>
<dbReference type="InParanoid" id="Q7NMT4"/>
<dbReference type="STRING" id="251221.gene:10758157"/>
<evidence type="ECO:0000313" key="10">
    <source>
        <dbReference type="EMBL" id="BAC88622.1"/>
    </source>
</evidence>
<evidence type="ECO:0000256" key="7">
    <source>
        <dbReference type="SAM" id="SignalP"/>
    </source>
</evidence>
<accession>Q7NMT4</accession>
<keyword evidence="11" id="KW-1185">Reference proteome</keyword>
<dbReference type="GO" id="GO:0005829">
    <property type="term" value="C:cytosol"/>
    <property type="evidence" value="ECO:0000318"/>
    <property type="project" value="GO_Central"/>
</dbReference>
<dbReference type="HOGENOM" id="CLU_011290_1_1_3"/>
<dbReference type="InterPro" id="IPR001375">
    <property type="entry name" value="Peptidase_S9_cat"/>
</dbReference>
<dbReference type="InterPro" id="IPR023302">
    <property type="entry name" value="Pept_S9A_N"/>
</dbReference>
<dbReference type="InterPro" id="IPR002470">
    <property type="entry name" value="Peptidase_S9A"/>
</dbReference>
<dbReference type="KEGG" id="gvi:gll0681"/>
<keyword evidence="4" id="KW-0645">Protease</keyword>
<reference evidence="10 11" key="1">
    <citation type="journal article" date="2003" name="DNA Res.">
        <title>Complete genome structure of Gloeobacter violaceus PCC 7421, a cyanobacterium that lacks thylakoids.</title>
        <authorList>
            <person name="Nakamura Y."/>
            <person name="Kaneko T."/>
            <person name="Sato S."/>
            <person name="Mimuro M."/>
            <person name="Miyashita H."/>
            <person name="Tsuchiya T."/>
            <person name="Sasamoto S."/>
            <person name="Watanabe A."/>
            <person name="Kawashima K."/>
            <person name="Kishida Y."/>
            <person name="Kiyokawa C."/>
            <person name="Kohara M."/>
            <person name="Matsumoto M."/>
            <person name="Matsuno A."/>
            <person name="Nakazaki N."/>
            <person name="Shimpo S."/>
            <person name="Takeuchi C."/>
            <person name="Yamada M."/>
            <person name="Tabata S."/>
        </authorList>
    </citation>
    <scope>NUCLEOTIDE SEQUENCE [LARGE SCALE GENOMIC DNA]</scope>
    <source>
        <strain evidence="11">ATCC 29082 / PCC 7421</strain>
    </source>
</reference>
<evidence type="ECO:0000256" key="4">
    <source>
        <dbReference type="ARBA" id="ARBA00022670"/>
    </source>
</evidence>
<dbReference type="GO" id="GO:0004252">
    <property type="term" value="F:serine-type endopeptidase activity"/>
    <property type="evidence" value="ECO:0007669"/>
    <property type="project" value="UniProtKB-EC"/>
</dbReference>
<dbReference type="InterPro" id="IPR051167">
    <property type="entry name" value="Prolyl_oligopep/macrocyclase"/>
</dbReference>
<evidence type="ECO:0000259" key="8">
    <source>
        <dbReference type="Pfam" id="PF00326"/>
    </source>
</evidence>
<dbReference type="PhylomeDB" id="Q7NMT4"/>
<name>Q7NMT4_GLOVI</name>
<dbReference type="EnsemblBacteria" id="BAC88622">
    <property type="protein sequence ID" value="BAC88622"/>
    <property type="gene ID" value="BAC88622"/>
</dbReference>
<dbReference type="AlphaFoldDB" id="Q7NMT4"/>
<protein>
    <recommendedName>
        <fullName evidence="3">prolyl oligopeptidase</fullName>
        <ecNumber evidence="3">3.4.21.26</ecNumber>
    </recommendedName>
</protein>
<dbReference type="GO" id="GO:0006508">
    <property type="term" value="P:proteolysis"/>
    <property type="evidence" value="ECO:0007669"/>
    <property type="project" value="UniProtKB-KW"/>
</dbReference>
<dbReference type="PANTHER" id="PTHR42881:SF2">
    <property type="entry name" value="PROLYL ENDOPEPTIDASE"/>
    <property type="match status" value="1"/>
</dbReference>
<proteinExistence type="inferred from homology"/>
<sequence length="714" mass="79785">MNALFGLCAVALAISLDASCALAQNLAASAPRLTYPPTERVEQFDDYHGTRVADPYRWLEDPNSPKTRAWVEAQNKVTFAYLEGIPYREPLKERLTKIWNYEKYGIPNREGDRFFFTRNSGLQNQSVLYNAAKLGDAPRVLLDPNTLSKDGTVALTGIDITDDGRYLAYGTAASGSDWQQWHVREVATGRDLPDVIKWVKFSEASWLKDGKGFFYSRYDEPNAATQFQDVNYFQKLYFHRLSTPQAQDVLVYERKDQKEWGFGGEVSEDGRYLVINVSQGTDPKNRVFYKDLQNNSGRVMELLPDADAAYTFIGNDGPRFWFVTDKEAPRGRLVLIDTTRPLQLQEVVPQTDATLQSADIVGERLFLRYLKDARSQVKVFDLKGKFLSEVAFPGLGTVTGFGGKRTDTETFYAFTSFTTPTTIYRYDIPTAKSTVLFQPKVDFDPTAYTTEQVFFNSKDGTRIPMFITYKKGTPRNALNPTYLYGYGGFNVSITPTFSPANLLWLEMGGLYAVPNLRGGGEYGEDWHQAGTRLNKQNVFDDFLAAAEYLIANKYTSPEKLAIGGGSNGGLLVGAAMTQRPELFAAALPAVGVMDMLRFEQFTIGWAWVSDYGSSQDPEQFQALYAYSPLHNLKAGTRYPATLVTTADTDDRVVPGHSYKFTAALQAAQAGEGPVLIRIETKAGHGAGKPTTKLIEEAADRWAFLVANLRMQLKF</sequence>
<evidence type="ECO:0000256" key="5">
    <source>
        <dbReference type="ARBA" id="ARBA00022801"/>
    </source>
</evidence>
<dbReference type="EMBL" id="BA000045">
    <property type="protein sequence ID" value="BAC88622.1"/>
    <property type="molecule type" value="Genomic_DNA"/>
</dbReference>
<evidence type="ECO:0000256" key="2">
    <source>
        <dbReference type="ARBA" id="ARBA00005228"/>
    </source>
</evidence>
<dbReference type="FunFam" id="2.130.10.120:FF:000001">
    <property type="entry name" value="Prolyl endopeptidase"/>
    <property type="match status" value="1"/>
</dbReference>
<dbReference type="EC" id="3.4.21.26" evidence="3"/>
<dbReference type="GO" id="GO:0070012">
    <property type="term" value="F:oligopeptidase activity"/>
    <property type="evidence" value="ECO:0000318"/>
    <property type="project" value="GO_Central"/>
</dbReference>
<dbReference type="PROSITE" id="PS00708">
    <property type="entry name" value="PRO_ENDOPEP_SER"/>
    <property type="match status" value="1"/>
</dbReference>
<gene>
    <name evidence="10" type="ordered locus">gll0681</name>
</gene>
<dbReference type="InterPro" id="IPR002471">
    <property type="entry name" value="Pept_S9_AS"/>
</dbReference>
<evidence type="ECO:0000256" key="3">
    <source>
        <dbReference type="ARBA" id="ARBA00011897"/>
    </source>
</evidence>
<dbReference type="PANTHER" id="PTHR42881">
    <property type="entry name" value="PROLYL ENDOPEPTIDASE"/>
    <property type="match status" value="1"/>
</dbReference>
<dbReference type="Pfam" id="PF00326">
    <property type="entry name" value="Peptidase_S9"/>
    <property type="match status" value="1"/>
</dbReference>
<reference evidence="10 11" key="2">
    <citation type="journal article" date="2003" name="DNA Res.">
        <title>Complete genome structure of Gloeobacter violaceus PCC 7421, a cyanobacterium that lacks thylakoids (supplement).</title>
        <authorList>
            <person name="Nakamura Y."/>
            <person name="Kaneko T."/>
            <person name="Sato S."/>
            <person name="Mimuro M."/>
            <person name="Miyashita H."/>
            <person name="Tsuchiya T."/>
            <person name="Sasamoto S."/>
            <person name="Watanabe A."/>
            <person name="Kawashima K."/>
            <person name="Kishida Y."/>
            <person name="Kiyokawa C."/>
            <person name="Kohara M."/>
            <person name="Matsumoto M."/>
            <person name="Matsuno A."/>
            <person name="Nakazaki N."/>
            <person name="Shimpo S."/>
            <person name="Takeuchi C."/>
            <person name="Yamada M."/>
            <person name="Tabata S."/>
        </authorList>
    </citation>
    <scope>NUCLEOTIDE SEQUENCE [LARGE SCALE GENOMIC DNA]</scope>
    <source>
        <strain evidence="11">ATCC 29082 / PCC 7421</strain>
    </source>
</reference>
<evidence type="ECO:0000256" key="1">
    <source>
        <dbReference type="ARBA" id="ARBA00001070"/>
    </source>
</evidence>
<dbReference type="OrthoDB" id="9801421at2"/>
<dbReference type="InterPro" id="IPR029058">
    <property type="entry name" value="AB_hydrolase_fold"/>
</dbReference>
<dbReference type="Pfam" id="PF02897">
    <property type="entry name" value="Peptidase_S9_N"/>
    <property type="match status" value="1"/>
</dbReference>
<dbReference type="eggNOG" id="COG1505">
    <property type="taxonomic scope" value="Bacteria"/>
</dbReference>
<keyword evidence="6" id="KW-0720">Serine protease</keyword>
<dbReference type="SUPFAM" id="SSF53474">
    <property type="entry name" value="alpha/beta-Hydrolases"/>
    <property type="match status" value="1"/>
</dbReference>
<comment type="catalytic activity">
    <reaction evidence="1">
        <text>Hydrolysis of Pro-|-Xaa &gt;&gt; Ala-|-Xaa in oligopeptides.</text>
        <dbReference type="EC" id="3.4.21.26"/>
    </reaction>
</comment>
<dbReference type="RefSeq" id="WP_011140683.1">
    <property type="nucleotide sequence ID" value="NC_005125.1"/>
</dbReference>
<feature type="signal peptide" evidence="7">
    <location>
        <begin position="1"/>
        <end position="23"/>
    </location>
</feature>
<evidence type="ECO:0000313" key="11">
    <source>
        <dbReference type="Proteomes" id="UP000000557"/>
    </source>
</evidence>
<organism evidence="10 11">
    <name type="scientific">Gloeobacter violaceus (strain ATCC 29082 / PCC 7421)</name>
    <dbReference type="NCBI Taxonomy" id="251221"/>
    <lineage>
        <taxon>Bacteria</taxon>
        <taxon>Bacillati</taxon>
        <taxon>Cyanobacteriota</taxon>
        <taxon>Cyanophyceae</taxon>
        <taxon>Gloeobacterales</taxon>
        <taxon>Gloeobacteraceae</taxon>
        <taxon>Gloeobacter</taxon>
    </lineage>
</organism>
<comment type="similarity">
    <text evidence="2">Belongs to the peptidase S9A family.</text>
</comment>
<dbReference type="SUPFAM" id="SSF50993">
    <property type="entry name" value="Peptidase/esterase 'gauge' domain"/>
    <property type="match status" value="1"/>
</dbReference>
<feature type="domain" description="Peptidase S9 prolyl oligopeptidase catalytic" evidence="8">
    <location>
        <begin position="496"/>
        <end position="709"/>
    </location>
</feature>
<dbReference type="PATRIC" id="fig|251221.4.peg.691"/>